<feature type="domain" description="Tetrahydrofolate dehydrogenase/cyclohydrolase catalytic" evidence="2">
    <location>
        <begin position="6"/>
        <end position="53"/>
    </location>
</feature>
<dbReference type="Gene3D" id="3.40.50.10860">
    <property type="entry name" value="Leucine Dehydrogenase, chain A, domain 1"/>
    <property type="match status" value="1"/>
</dbReference>
<feature type="domain" description="Tetrahydrofolate dehydrogenase/cyclohydrolase NAD(P)-binding" evidence="3">
    <location>
        <begin position="136"/>
        <end position="193"/>
    </location>
</feature>
<dbReference type="InterPro" id="IPR020631">
    <property type="entry name" value="THF_DH/CycHdrlase_NAD-bd_dom"/>
</dbReference>
<dbReference type="GO" id="GO:0005829">
    <property type="term" value="C:cytosol"/>
    <property type="evidence" value="ECO:0000318"/>
    <property type="project" value="GO_Central"/>
</dbReference>
<dbReference type="InterPro" id="IPR020630">
    <property type="entry name" value="THF_DH/CycHdrlase_cat_dom"/>
</dbReference>
<dbReference type="PANTHER" id="PTHR48099">
    <property type="entry name" value="C-1-TETRAHYDROFOLATE SYNTHASE, CYTOPLASMIC-RELATED"/>
    <property type="match status" value="1"/>
</dbReference>
<dbReference type="PANTHER" id="PTHR48099:SF13">
    <property type="entry name" value="METHYLENETETRAHYDROFOLATE DEHYDROGENASE"/>
    <property type="match status" value="1"/>
</dbReference>
<keyword evidence="5" id="KW-1185">Reference proteome</keyword>
<comment type="caution">
    <text evidence="4">The sequence shown here is derived from an EMBL/GenBank/DDBJ whole genome shotgun (WGS) entry which is preliminary data.</text>
</comment>
<dbReference type="AlphaFoldDB" id="A0A9R1XDS8"/>
<sequence>MKNSINKVPGLGVILVGKRKASLTFVCIKKKACEQVEIASVVTELPEDVQKAKCGWFSSCEHGNLAMRGREPLFIPCASLGCIGVLNQCSVENLGKKAVVIGRSMIGLPTSLLLQVLILFVSKLSCFNVIIRLNHMSFYIQRHHATISVVHSFTKNPEEITCEADILVSDVGVPNLIRSHWLKPGVVVIDMGSMLV</sequence>
<dbReference type="GO" id="GO:0035999">
    <property type="term" value="P:tetrahydrofolate interconversion"/>
    <property type="evidence" value="ECO:0000318"/>
    <property type="project" value="GO_Central"/>
</dbReference>
<evidence type="ECO:0000259" key="3">
    <source>
        <dbReference type="Pfam" id="PF02882"/>
    </source>
</evidence>
<evidence type="ECO:0008006" key="6">
    <source>
        <dbReference type="Google" id="ProtNLM"/>
    </source>
</evidence>
<evidence type="ECO:0000313" key="4">
    <source>
        <dbReference type="EMBL" id="KAJ0210700.1"/>
    </source>
</evidence>
<organism evidence="4 5">
    <name type="scientific">Lactuca sativa</name>
    <name type="common">Garden lettuce</name>
    <dbReference type="NCBI Taxonomy" id="4236"/>
    <lineage>
        <taxon>Eukaryota</taxon>
        <taxon>Viridiplantae</taxon>
        <taxon>Streptophyta</taxon>
        <taxon>Embryophyta</taxon>
        <taxon>Tracheophyta</taxon>
        <taxon>Spermatophyta</taxon>
        <taxon>Magnoliopsida</taxon>
        <taxon>eudicotyledons</taxon>
        <taxon>Gunneridae</taxon>
        <taxon>Pentapetalae</taxon>
        <taxon>asterids</taxon>
        <taxon>campanulids</taxon>
        <taxon>Asterales</taxon>
        <taxon>Asteraceae</taxon>
        <taxon>Cichorioideae</taxon>
        <taxon>Cichorieae</taxon>
        <taxon>Lactucinae</taxon>
        <taxon>Lactuca</taxon>
    </lineage>
</organism>
<dbReference type="Pfam" id="PF00763">
    <property type="entry name" value="THF_DHG_CYH"/>
    <property type="match status" value="1"/>
</dbReference>
<accession>A0A9R1XDS8</accession>
<protein>
    <recommendedName>
        <fullName evidence="6">Tetrahydrofolate dehydrogenase/cyclohydrolase NAD(P)-binding domain-containing protein</fullName>
    </recommendedName>
</protein>
<dbReference type="InterPro" id="IPR046346">
    <property type="entry name" value="Aminoacid_DH-like_N_sf"/>
</dbReference>
<dbReference type="GO" id="GO:0004488">
    <property type="term" value="F:methylenetetrahydrofolate dehydrogenase (NADP+) activity"/>
    <property type="evidence" value="ECO:0000318"/>
    <property type="project" value="GO_Central"/>
</dbReference>
<name>A0A9R1XDS8_LACSA</name>
<dbReference type="InterPro" id="IPR036291">
    <property type="entry name" value="NAD(P)-bd_dom_sf"/>
</dbReference>
<dbReference type="GO" id="GO:0004477">
    <property type="term" value="F:methenyltetrahydrofolate cyclohydrolase activity"/>
    <property type="evidence" value="ECO:0000318"/>
    <property type="project" value="GO_Central"/>
</dbReference>
<dbReference type="Gene3D" id="3.40.50.720">
    <property type="entry name" value="NAD(P)-binding Rossmann-like Domain"/>
    <property type="match status" value="1"/>
</dbReference>
<dbReference type="PRINTS" id="PR00085">
    <property type="entry name" value="THFDHDRGNASE"/>
</dbReference>
<dbReference type="InterPro" id="IPR000672">
    <property type="entry name" value="THF_DH/CycHdrlase"/>
</dbReference>
<dbReference type="SUPFAM" id="SSF53223">
    <property type="entry name" value="Aminoacid dehydrogenase-like, N-terminal domain"/>
    <property type="match status" value="1"/>
</dbReference>
<dbReference type="Pfam" id="PF02882">
    <property type="entry name" value="THF_DHG_CYH_C"/>
    <property type="match status" value="1"/>
</dbReference>
<reference evidence="4 5" key="1">
    <citation type="journal article" date="2017" name="Nat. Commun.">
        <title>Genome assembly with in vitro proximity ligation data and whole-genome triplication in lettuce.</title>
        <authorList>
            <person name="Reyes-Chin-Wo S."/>
            <person name="Wang Z."/>
            <person name="Yang X."/>
            <person name="Kozik A."/>
            <person name="Arikit S."/>
            <person name="Song C."/>
            <person name="Xia L."/>
            <person name="Froenicke L."/>
            <person name="Lavelle D.O."/>
            <person name="Truco M.J."/>
            <person name="Xia R."/>
            <person name="Zhu S."/>
            <person name="Xu C."/>
            <person name="Xu H."/>
            <person name="Xu X."/>
            <person name="Cox K."/>
            <person name="Korf I."/>
            <person name="Meyers B.C."/>
            <person name="Michelmore R.W."/>
        </authorList>
    </citation>
    <scope>NUCLEOTIDE SEQUENCE [LARGE SCALE GENOMIC DNA]</scope>
    <source>
        <strain evidence="5">cv. Salinas</strain>
        <tissue evidence="4">Seedlings</tissue>
    </source>
</reference>
<evidence type="ECO:0000313" key="5">
    <source>
        <dbReference type="Proteomes" id="UP000235145"/>
    </source>
</evidence>
<keyword evidence="1" id="KW-0554">One-carbon metabolism</keyword>
<dbReference type="SUPFAM" id="SSF51735">
    <property type="entry name" value="NAD(P)-binding Rossmann-fold domains"/>
    <property type="match status" value="1"/>
</dbReference>
<gene>
    <name evidence="4" type="ORF">LSAT_V11C400220190</name>
</gene>
<proteinExistence type="predicted"/>
<dbReference type="EMBL" id="NBSK02000004">
    <property type="protein sequence ID" value="KAJ0210700.1"/>
    <property type="molecule type" value="Genomic_DNA"/>
</dbReference>
<dbReference type="Proteomes" id="UP000235145">
    <property type="component" value="Unassembled WGS sequence"/>
</dbReference>
<evidence type="ECO:0000256" key="1">
    <source>
        <dbReference type="ARBA" id="ARBA00022563"/>
    </source>
</evidence>
<evidence type="ECO:0000259" key="2">
    <source>
        <dbReference type="Pfam" id="PF00763"/>
    </source>
</evidence>